<accession>A0A9N7VTW5</accession>
<dbReference type="EMBL" id="CADEAL010004202">
    <property type="protein sequence ID" value="CAB1454195.1"/>
    <property type="molecule type" value="Genomic_DNA"/>
</dbReference>
<evidence type="ECO:0000313" key="3">
    <source>
        <dbReference type="Proteomes" id="UP001153269"/>
    </source>
</evidence>
<comment type="caution">
    <text evidence="2">The sequence shown here is derived from an EMBL/GenBank/DDBJ whole genome shotgun (WGS) entry which is preliminary data.</text>
</comment>
<proteinExistence type="predicted"/>
<dbReference type="Proteomes" id="UP001153269">
    <property type="component" value="Unassembled WGS sequence"/>
</dbReference>
<keyword evidence="3" id="KW-1185">Reference proteome</keyword>
<dbReference type="AlphaFoldDB" id="A0A9N7VTW5"/>
<sequence length="111" mass="12378">MLYSPAQALEVSAPSRMVLMVIWRPLWREMGHETFQAPTVPTKSTTASFPFQREKMDGPYTSVHRGKGTLSETIQQQRGERASREDALNLMSRCFGGFQAKPSGGLLLASF</sequence>
<evidence type="ECO:0000313" key="2">
    <source>
        <dbReference type="EMBL" id="CAB1454195.1"/>
    </source>
</evidence>
<name>A0A9N7VTW5_PLEPL</name>
<gene>
    <name evidence="2" type="ORF">PLEPLA_LOCUS41957</name>
</gene>
<feature type="region of interest" description="Disordered" evidence="1">
    <location>
        <begin position="37"/>
        <end position="81"/>
    </location>
</feature>
<evidence type="ECO:0000256" key="1">
    <source>
        <dbReference type="SAM" id="MobiDB-lite"/>
    </source>
</evidence>
<protein>
    <submittedName>
        <fullName evidence="2">Uncharacterized protein</fullName>
    </submittedName>
</protein>
<organism evidence="2 3">
    <name type="scientific">Pleuronectes platessa</name>
    <name type="common">European plaice</name>
    <dbReference type="NCBI Taxonomy" id="8262"/>
    <lineage>
        <taxon>Eukaryota</taxon>
        <taxon>Metazoa</taxon>
        <taxon>Chordata</taxon>
        <taxon>Craniata</taxon>
        <taxon>Vertebrata</taxon>
        <taxon>Euteleostomi</taxon>
        <taxon>Actinopterygii</taxon>
        <taxon>Neopterygii</taxon>
        <taxon>Teleostei</taxon>
        <taxon>Neoteleostei</taxon>
        <taxon>Acanthomorphata</taxon>
        <taxon>Carangaria</taxon>
        <taxon>Pleuronectiformes</taxon>
        <taxon>Pleuronectoidei</taxon>
        <taxon>Pleuronectidae</taxon>
        <taxon>Pleuronectes</taxon>
    </lineage>
</organism>
<reference evidence="2" key="1">
    <citation type="submission" date="2020-03" db="EMBL/GenBank/DDBJ databases">
        <authorList>
            <person name="Weist P."/>
        </authorList>
    </citation>
    <scope>NUCLEOTIDE SEQUENCE</scope>
</reference>
<feature type="compositionally biased region" description="Polar residues" evidence="1">
    <location>
        <begin position="37"/>
        <end position="49"/>
    </location>
</feature>